<sequence length="69" mass="7685">MNGKANKNRSGFSYSFALYKTGSDDIALSFGPFNSMKSVNNYCAIFDKLIDAGLLDGKYIMSMEKRNKV</sequence>
<organism evidence="2">
    <name type="scientific">Dulem virus 143</name>
    <dbReference type="NCBI Taxonomy" id="3145620"/>
    <lineage>
        <taxon>Viruses</taxon>
        <taxon>Monodnaviria</taxon>
        <taxon>Sangervirae</taxon>
        <taxon>Phixviricota</taxon>
        <taxon>Malgrandaviricetes</taxon>
        <taxon>Petitvirales</taxon>
        <taxon>Microviridae</taxon>
        <taxon>Microvirus</taxon>
    </lineage>
</organism>
<name>A0AAU8B764_9VIRU</name>
<dbReference type="EMBL" id="PP511747">
    <property type="protein sequence ID" value="XCD07072.1"/>
    <property type="molecule type" value="Genomic_DNA"/>
</dbReference>
<evidence type="ECO:0000313" key="1">
    <source>
        <dbReference type="EMBL" id="XCD05498.1"/>
    </source>
</evidence>
<protein>
    <submittedName>
        <fullName evidence="2">Uncharacterized protein</fullName>
    </submittedName>
</protein>
<dbReference type="EMBL" id="PP511567">
    <property type="protein sequence ID" value="XCD05498.1"/>
    <property type="molecule type" value="Genomic_DNA"/>
</dbReference>
<accession>A0AAU8B764</accession>
<evidence type="ECO:0000313" key="2">
    <source>
        <dbReference type="EMBL" id="XCD07072.1"/>
    </source>
</evidence>
<reference evidence="2" key="1">
    <citation type="submission" date="2024-03" db="EMBL/GenBank/DDBJ databases">
        <title>Diverse circular DNA viruses in blood, oral, and fecal samples of captive lemurs.</title>
        <authorList>
            <person name="Paietta E.N."/>
            <person name="Kraberger S."/>
            <person name="Lund M.C."/>
            <person name="Custer J.M."/>
            <person name="Vargas K.M."/>
            <person name="Ehmke E.E."/>
            <person name="Yoder A.D."/>
            <person name="Varsani A."/>
        </authorList>
    </citation>
    <scope>NUCLEOTIDE SEQUENCE</scope>
    <source>
        <strain evidence="1">Duke_24FS_94</strain>
        <strain evidence="2">Duke_26_76</strain>
    </source>
</reference>
<proteinExistence type="predicted"/>